<keyword evidence="3" id="KW-1185">Reference proteome</keyword>
<name>A0A9X7Z6A2_9BACL</name>
<dbReference type="EMBL" id="CP071182">
    <property type="protein sequence ID" value="QSO46141.1"/>
    <property type="molecule type" value="Genomic_DNA"/>
</dbReference>
<dbReference type="KEGG" id="afx:JZ786_16690"/>
<keyword evidence="1" id="KW-0812">Transmembrane</keyword>
<keyword evidence="1" id="KW-1133">Transmembrane helix</keyword>
<keyword evidence="1" id="KW-0472">Membrane</keyword>
<feature type="transmembrane region" description="Helical" evidence="1">
    <location>
        <begin position="5"/>
        <end position="24"/>
    </location>
</feature>
<proteinExistence type="predicted"/>
<feature type="transmembrane region" description="Helical" evidence="1">
    <location>
        <begin position="70"/>
        <end position="91"/>
    </location>
</feature>
<feature type="transmembrane region" description="Helical" evidence="1">
    <location>
        <begin position="39"/>
        <end position="58"/>
    </location>
</feature>
<dbReference type="AlphaFoldDB" id="A0A9X7Z6A2"/>
<gene>
    <name evidence="2" type="ORF">JZ786_16690</name>
</gene>
<protein>
    <submittedName>
        <fullName evidence="2">Uncharacterized protein</fullName>
    </submittedName>
</protein>
<dbReference type="Proteomes" id="UP000663505">
    <property type="component" value="Chromosome"/>
</dbReference>
<reference evidence="2 3" key="1">
    <citation type="submission" date="2021-02" db="EMBL/GenBank/DDBJ databases">
        <title>Alicyclobacillus curvatus sp. nov. and Alicyclobacillus mengziensis sp. nov., two acidophilic bacteria isolated from acid mine drainage.</title>
        <authorList>
            <person name="Huang Y."/>
        </authorList>
    </citation>
    <scope>NUCLEOTIDE SEQUENCE [LARGE SCALE GENOMIC DNA]</scope>
    <source>
        <strain evidence="2 3">S30H14</strain>
    </source>
</reference>
<evidence type="ECO:0000313" key="2">
    <source>
        <dbReference type="EMBL" id="QSO46141.1"/>
    </source>
</evidence>
<dbReference type="RefSeq" id="WP_206655511.1">
    <property type="nucleotide sequence ID" value="NZ_CP071182.1"/>
</dbReference>
<organism evidence="2 3">
    <name type="scientific">Alicyclobacillus mengziensis</name>
    <dbReference type="NCBI Taxonomy" id="2931921"/>
    <lineage>
        <taxon>Bacteria</taxon>
        <taxon>Bacillati</taxon>
        <taxon>Bacillota</taxon>
        <taxon>Bacilli</taxon>
        <taxon>Bacillales</taxon>
        <taxon>Alicyclobacillaceae</taxon>
        <taxon>Alicyclobacillus</taxon>
    </lineage>
</organism>
<evidence type="ECO:0000313" key="3">
    <source>
        <dbReference type="Proteomes" id="UP000663505"/>
    </source>
</evidence>
<sequence length="100" mass="10795">MRMPLWVSVLAVVDGIVFVGSWILRGVHVHGTAEPVATIYWITVWIGMVLAIYGFFPLTRGGESQLRRSVICILFALVPACVGLVTILGHLGTPVGHVSV</sequence>
<evidence type="ECO:0000256" key="1">
    <source>
        <dbReference type="SAM" id="Phobius"/>
    </source>
</evidence>
<accession>A0A9X7Z6A2</accession>